<dbReference type="GO" id="GO:0009055">
    <property type="term" value="F:electron transfer activity"/>
    <property type="evidence" value="ECO:0007669"/>
    <property type="project" value="InterPro"/>
</dbReference>
<dbReference type="Gene3D" id="1.10.760.10">
    <property type="entry name" value="Cytochrome c-like domain"/>
    <property type="match status" value="2"/>
</dbReference>
<dbReference type="GO" id="GO:0042597">
    <property type="term" value="C:periplasmic space"/>
    <property type="evidence" value="ECO:0007669"/>
    <property type="project" value="UniProtKB-SubCell"/>
</dbReference>
<feature type="binding site" description="axial binding residue" evidence="9">
    <location>
        <position position="177"/>
    </location>
    <ligand>
        <name>heme c</name>
        <dbReference type="ChEBI" id="CHEBI:61717"/>
        <label>2</label>
    </ligand>
    <ligandPart>
        <name>Fe</name>
        <dbReference type="ChEBI" id="CHEBI:18248"/>
    </ligandPart>
</feature>
<keyword evidence="4 9" id="KW-0479">Metal-binding</keyword>
<dbReference type="RefSeq" id="WP_198109432.1">
    <property type="nucleotide sequence ID" value="NZ_JAEDAK010000002.1"/>
</dbReference>
<evidence type="ECO:0000256" key="6">
    <source>
        <dbReference type="ARBA" id="ARBA00022982"/>
    </source>
</evidence>
<keyword evidence="7 9" id="KW-0408">Iron</keyword>
<dbReference type="InterPro" id="IPR036909">
    <property type="entry name" value="Cyt_c-like_dom_sf"/>
</dbReference>
<dbReference type="Proteomes" id="UP000613266">
    <property type="component" value="Unassembled WGS sequence"/>
</dbReference>
<dbReference type="InterPro" id="IPR024167">
    <property type="entry name" value="Cytochrome_c4-like"/>
</dbReference>
<feature type="binding site" description="covalent" evidence="8">
    <location>
        <position position="35"/>
    </location>
    <ligand>
        <name>heme c</name>
        <dbReference type="ChEBI" id="CHEBI:61717"/>
        <label>1</label>
    </ligand>
</feature>
<feature type="domain" description="Cytochrome c" evidence="11">
    <location>
        <begin position="23"/>
        <end position="105"/>
    </location>
</feature>
<feature type="domain" description="Cytochrome c" evidence="11">
    <location>
        <begin position="113"/>
        <end position="200"/>
    </location>
</feature>
<comment type="caution">
    <text evidence="12">The sequence shown here is derived from an EMBL/GenBank/DDBJ whole genome shotgun (WGS) entry which is preliminary data.</text>
</comment>
<feature type="binding site" description="axial binding residue" evidence="9">
    <location>
        <position position="39"/>
    </location>
    <ligand>
        <name>heme c</name>
        <dbReference type="ChEBI" id="CHEBI:61717"/>
        <label>1</label>
    </ligand>
    <ligandPart>
        <name>Fe</name>
        <dbReference type="ChEBI" id="CHEBI:18248"/>
    </ligandPart>
</feature>
<sequence length="212" mass="22328">MRQLLSALAIAFVALAALPAHAQDAAAGAKKIAMCIGCHGIPEYRASFPEVYRVPKISGQNAGYIVAALQAYAKGDRKHPTMRGIAGSLTEQDMKDIGAFYEQQGKGEPAPATVAAAPEAIAAKLQACTACHGANFSKTLDGNHPKLAGQHADFLYVALRSYQAEGKATWGRGNAIMQGQIKELKPAELKQIAAYLASLPGELKTVPQSATR</sequence>
<name>A0A931NFN2_9BURK</name>
<dbReference type="PROSITE" id="PS51007">
    <property type="entry name" value="CYTC"/>
    <property type="match status" value="2"/>
</dbReference>
<reference evidence="12" key="1">
    <citation type="submission" date="2020-12" db="EMBL/GenBank/DDBJ databases">
        <title>The genome sequence of Inhella sp. 1Y17.</title>
        <authorList>
            <person name="Liu Y."/>
        </authorList>
    </citation>
    <scope>NUCLEOTIDE SEQUENCE</scope>
    <source>
        <strain evidence="12">1Y17</strain>
    </source>
</reference>
<feature type="signal peptide" evidence="10">
    <location>
        <begin position="1"/>
        <end position="22"/>
    </location>
</feature>
<evidence type="ECO:0000256" key="8">
    <source>
        <dbReference type="PIRSR" id="PIRSR000005-1"/>
    </source>
</evidence>
<feature type="binding site" description="covalent" evidence="8">
    <location>
        <position position="38"/>
    </location>
    <ligand>
        <name>heme c</name>
        <dbReference type="ChEBI" id="CHEBI:61717"/>
        <label>1</label>
    </ligand>
</feature>
<keyword evidence="2" id="KW-0813">Transport</keyword>
<dbReference type="PIRSF" id="PIRSF000005">
    <property type="entry name" value="Cytochrome_c4"/>
    <property type="match status" value="1"/>
</dbReference>
<evidence type="ECO:0000256" key="9">
    <source>
        <dbReference type="PIRSR" id="PIRSR000005-2"/>
    </source>
</evidence>
<feature type="chain" id="PRO_5036997963" evidence="10">
    <location>
        <begin position="23"/>
        <end position="212"/>
    </location>
</feature>
<keyword evidence="3 8" id="KW-0349">Heme</keyword>
<organism evidence="12 13">
    <name type="scientific">Inhella proteolytica</name>
    <dbReference type="NCBI Taxonomy" id="2795029"/>
    <lineage>
        <taxon>Bacteria</taxon>
        <taxon>Pseudomonadati</taxon>
        <taxon>Pseudomonadota</taxon>
        <taxon>Betaproteobacteria</taxon>
        <taxon>Burkholderiales</taxon>
        <taxon>Sphaerotilaceae</taxon>
        <taxon>Inhella</taxon>
    </lineage>
</organism>
<evidence type="ECO:0000256" key="1">
    <source>
        <dbReference type="ARBA" id="ARBA00004418"/>
    </source>
</evidence>
<evidence type="ECO:0000256" key="2">
    <source>
        <dbReference type="ARBA" id="ARBA00022448"/>
    </source>
</evidence>
<evidence type="ECO:0000256" key="3">
    <source>
        <dbReference type="ARBA" id="ARBA00022617"/>
    </source>
</evidence>
<keyword evidence="13" id="KW-1185">Reference proteome</keyword>
<evidence type="ECO:0000256" key="7">
    <source>
        <dbReference type="ARBA" id="ARBA00023004"/>
    </source>
</evidence>
<dbReference type="EMBL" id="JAEDAK010000002">
    <property type="protein sequence ID" value="MBH9575808.1"/>
    <property type="molecule type" value="Genomic_DNA"/>
</dbReference>
<feature type="binding site" description="axial binding residue" evidence="9">
    <location>
        <position position="132"/>
    </location>
    <ligand>
        <name>heme c</name>
        <dbReference type="ChEBI" id="CHEBI:61717"/>
        <label>2</label>
    </ligand>
    <ligandPart>
        <name>Fe</name>
        <dbReference type="ChEBI" id="CHEBI:18248"/>
    </ligandPart>
</feature>
<comment type="subcellular location">
    <subcellularLocation>
        <location evidence="1">Periplasm</location>
    </subcellularLocation>
</comment>
<dbReference type="GO" id="GO:0005506">
    <property type="term" value="F:iron ion binding"/>
    <property type="evidence" value="ECO:0007669"/>
    <property type="project" value="InterPro"/>
</dbReference>
<feature type="binding site" description="axial binding residue" evidence="9">
    <location>
        <position position="82"/>
    </location>
    <ligand>
        <name>heme c</name>
        <dbReference type="ChEBI" id="CHEBI:61717"/>
        <label>1</label>
    </ligand>
    <ligandPart>
        <name>Fe</name>
        <dbReference type="ChEBI" id="CHEBI:18248"/>
    </ligandPart>
</feature>
<dbReference type="AlphaFoldDB" id="A0A931NFN2"/>
<feature type="binding site" description="covalent" evidence="8">
    <location>
        <position position="131"/>
    </location>
    <ligand>
        <name>heme c</name>
        <dbReference type="ChEBI" id="CHEBI:61717"/>
        <label>2</label>
    </ligand>
</feature>
<proteinExistence type="predicted"/>
<evidence type="ECO:0000313" key="13">
    <source>
        <dbReference type="Proteomes" id="UP000613266"/>
    </source>
</evidence>
<evidence type="ECO:0000256" key="4">
    <source>
        <dbReference type="ARBA" id="ARBA00022723"/>
    </source>
</evidence>
<comment type="PTM">
    <text evidence="8">Binds 2 heme c groups covalently per subunit.</text>
</comment>
<evidence type="ECO:0000313" key="12">
    <source>
        <dbReference type="EMBL" id="MBH9575808.1"/>
    </source>
</evidence>
<keyword evidence="6" id="KW-0249">Electron transport</keyword>
<feature type="binding site" description="covalent" evidence="8">
    <location>
        <position position="128"/>
    </location>
    <ligand>
        <name>heme c</name>
        <dbReference type="ChEBI" id="CHEBI:61717"/>
        <label>2</label>
    </ligand>
</feature>
<keyword evidence="10" id="KW-0732">Signal</keyword>
<dbReference type="InterPro" id="IPR050597">
    <property type="entry name" value="Cytochrome_c_Oxidase_Subunit"/>
</dbReference>
<dbReference type="PANTHER" id="PTHR33751:SF9">
    <property type="entry name" value="CYTOCHROME C4"/>
    <property type="match status" value="1"/>
</dbReference>
<gene>
    <name evidence="12" type="ORF">I7X39_02715</name>
</gene>
<evidence type="ECO:0000256" key="5">
    <source>
        <dbReference type="ARBA" id="ARBA00022764"/>
    </source>
</evidence>
<dbReference type="PANTHER" id="PTHR33751">
    <property type="entry name" value="CBB3-TYPE CYTOCHROME C OXIDASE SUBUNIT FIXP"/>
    <property type="match status" value="1"/>
</dbReference>
<dbReference type="Pfam" id="PF00034">
    <property type="entry name" value="Cytochrom_C"/>
    <property type="match status" value="1"/>
</dbReference>
<evidence type="ECO:0000259" key="11">
    <source>
        <dbReference type="PROSITE" id="PS51007"/>
    </source>
</evidence>
<protein>
    <submittedName>
        <fullName evidence="12">C-type cytochrome</fullName>
    </submittedName>
</protein>
<dbReference type="GO" id="GO:0020037">
    <property type="term" value="F:heme binding"/>
    <property type="evidence" value="ECO:0007669"/>
    <property type="project" value="InterPro"/>
</dbReference>
<dbReference type="SUPFAM" id="SSF46626">
    <property type="entry name" value="Cytochrome c"/>
    <property type="match status" value="2"/>
</dbReference>
<accession>A0A931NFN2</accession>
<dbReference type="InterPro" id="IPR009056">
    <property type="entry name" value="Cyt_c-like_dom"/>
</dbReference>
<evidence type="ECO:0000256" key="10">
    <source>
        <dbReference type="SAM" id="SignalP"/>
    </source>
</evidence>
<keyword evidence="5" id="KW-0574">Periplasm</keyword>